<organism evidence="3 4">
    <name type="scientific">Onychostoma macrolepis</name>
    <dbReference type="NCBI Taxonomy" id="369639"/>
    <lineage>
        <taxon>Eukaryota</taxon>
        <taxon>Metazoa</taxon>
        <taxon>Chordata</taxon>
        <taxon>Craniata</taxon>
        <taxon>Vertebrata</taxon>
        <taxon>Euteleostomi</taxon>
        <taxon>Actinopterygii</taxon>
        <taxon>Neopterygii</taxon>
        <taxon>Teleostei</taxon>
        <taxon>Ostariophysi</taxon>
        <taxon>Cypriniformes</taxon>
        <taxon>Cyprinidae</taxon>
        <taxon>Acrossocheilinae</taxon>
        <taxon>Onychostoma</taxon>
    </lineage>
</organism>
<dbReference type="InterPro" id="IPR001304">
    <property type="entry name" value="C-type_lectin-like"/>
</dbReference>
<dbReference type="CDD" id="cd00037">
    <property type="entry name" value="CLECT"/>
    <property type="match status" value="1"/>
</dbReference>
<dbReference type="PANTHER" id="PTHR45784:SF8">
    <property type="entry name" value="C-TYPE MANNOSE RECEPTOR 2-RELATED"/>
    <property type="match status" value="1"/>
</dbReference>
<evidence type="ECO:0000256" key="1">
    <source>
        <dbReference type="ARBA" id="ARBA00023157"/>
    </source>
</evidence>
<accession>A0A7J6CX83</accession>
<dbReference type="SMART" id="SM00034">
    <property type="entry name" value="CLECT"/>
    <property type="match status" value="2"/>
</dbReference>
<feature type="domain" description="C-type lectin" evidence="2">
    <location>
        <begin position="105"/>
        <end position="215"/>
    </location>
</feature>
<dbReference type="PROSITE" id="PS50041">
    <property type="entry name" value="C_TYPE_LECTIN_2"/>
    <property type="match status" value="2"/>
</dbReference>
<sequence>MPERETPVVPLLLPPRRRGNGAGRITFVKKGDPRAKTTKVHVLAVRTRSTRECSLCVGNAQTCDALVVPVRRTSYTREAKEMKIAWVALFLSAHCELTLTLIRKHIFINNAKTWSDARKFCRENYADLSTIDNHEELTRFKSDSNNQKADSTESWVGLSKLSVYNQWVWSDGSEEISMPWKAGQPNTPDTDFCCKTLGGELYDYVCDKQYPFFCYEWMPKLILVTEKKSWEEALGHCKSQHSGLACLPTSLHLFQANNKTADMQTDGMWTGLRFLAGSWFWVNGESLGNLVQLPACPASPLYCGSRNLAAKHWESRDCAEKLNFVCY</sequence>
<evidence type="ECO:0000313" key="3">
    <source>
        <dbReference type="EMBL" id="KAF4111163.1"/>
    </source>
</evidence>
<keyword evidence="4" id="KW-1185">Reference proteome</keyword>
<dbReference type="InterPro" id="IPR016186">
    <property type="entry name" value="C-type_lectin-like/link_sf"/>
</dbReference>
<dbReference type="AlphaFoldDB" id="A0A7J6CX83"/>
<dbReference type="PROSITE" id="PS00615">
    <property type="entry name" value="C_TYPE_LECTIN_1"/>
    <property type="match status" value="1"/>
</dbReference>
<gene>
    <name evidence="3" type="ORF">G5714_008194</name>
</gene>
<dbReference type="PANTHER" id="PTHR45784">
    <property type="entry name" value="C-TYPE LECTIN DOMAIN FAMILY 20 MEMBER A-RELATED"/>
    <property type="match status" value="1"/>
</dbReference>
<dbReference type="Proteomes" id="UP000579812">
    <property type="component" value="Unassembled WGS sequence"/>
</dbReference>
<dbReference type="Pfam" id="PF00059">
    <property type="entry name" value="Lectin_C"/>
    <property type="match status" value="2"/>
</dbReference>
<reference evidence="3 4" key="1">
    <citation type="submission" date="2020-04" db="EMBL/GenBank/DDBJ databases">
        <title>Chromosome-level genome assembly of a cyprinid fish Onychostoma macrolepis by integration of Nanopore Sequencing, Bionano and Hi-C technology.</title>
        <authorList>
            <person name="Wang D."/>
        </authorList>
    </citation>
    <scope>NUCLEOTIDE SEQUENCE [LARGE SCALE GENOMIC DNA]</scope>
    <source>
        <strain evidence="3">SWU-2019</strain>
        <tissue evidence="3">Muscle</tissue>
    </source>
</reference>
<evidence type="ECO:0000259" key="2">
    <source>
        <dbReference type="PROSITE" id="PS50041"/>
    </source>
</evidence>
<proteinExistence type="predicted"/>
<name>A0A7J6CX83_9TELE</name>
<dbReference type="Gene3D" id="3.10.100.10">
    <property type="entry name" value="Mannose-Binding Protein A, subunit A"/>
    <property type="match status" value="2"/>
</dbReference>
<comment type="caution">
    <text evidence="3">The sequence shown here is derived from an EMBL/GenBank/DDBJ whole genome shotgun (WGS) entry which is preliminary data.</text>
</comment>
<dbReference type="InterPro" id="IPR018378">
    <property type="entry name" value="C-type_lectin_CS"/>
</dbReference>
<dbReference type="InterPro" id="IPR016187">
    <property type="entry name" value="CTDL_fold"/>
</dbReference>
<protein>
    <recommendedName>
        <fullName evidence="2">C-type lectin domain-containing protein</fullName>
    </recommendedName>
</protein>
<dbReference type="EMBL" id="JAAMOB010000007">
    <property type="protein sequence ID" value="KAF4111163.1"/>
    <property type="molecule type" value="Genomic_DNA"/>
</dbReference>
<dbReference type="SUPFAM" id="SSF56436">
    <property type="entry name" value="C-type lectin-like"/>
    <property type="match status" value="2"/>
</dbReference>
<keyword evidence="1" id="KW-1015">Disulfide bond</keyword>
<feature type="domain" description="C-type lectin" evidence="2">
    <location>
        <begin position="210"/>
        <end position="327"/>
    </location>
</feature>
<evidence type="ECO:0000313" key="4">
    <source>
        <dbReference type="Proteomes" id="UP000579812"/>
    </source>
</evidence>